<dbReference type="Pfam" id="PF00847">
    <property type="entry name" value="AP2"/>
    <property type="match status" value="1"/>
</dbReference>
<name>A7AW86_BABBO</name>
<dbReference type="GO" id="GO:0005634">
    <property type="term" value="C:nucleus"/>
    <property type="evidence" value="ECO:0007669"/>
    <property type="project" value="UniProtKB-SubCell"/>
</dbReference>
<comment type="subcellular location">
    <subcellularLocation>
        <location evidence="1">Nucleus</location>
    </subcellularLocation>
</comment>
<proteinExistence type="predicted"/>
<dbReference type="GeneID" id="5477098"/>
<dbReference type="EMBL" id="AAXT01000005">
    <property type="protein sequence ID" value="EDO05314.1"/>
    <property type="molecule type" value="Genomic_DNA"/>
</dbReference>
<keyword evidence="5" id="KW-0539">Nucleus</keyword>
<feature type="compositionally biased region" description="Polar residues" evidence="7">
    <location>
        <begin position="7"/>
        <end position="25"/>
    </location>
</feature>
<dbReference type="OMA" id="NDFAYHF"/>
<keyword evidence="4" id="KW-0804">Transcription</keyword>
<organism evidence="9 10">
    <name type="scientific">Babesia bovis</name>
    <dbReference type="NCBI Taxonomy" id="5865"/>
    <lineage>
        <taxon>Eukaryota</taxon>
        <taxon>Sar</taxon>
        <taxon>Alveolata</taxon>
        <taxon>Apicomplexa</taxon>
        <taxon>Aconoidasida</taxon>
        <taxon>Piroplasmida</taxon>
        <taxon>Babesiidae</taxon>
        <taxon>Babesia</taxon>
    </lineage>
</organism>
<dbReference type="GO" id="GO:0003700">
    <property type="term" value="F:DNA-binding transcription factor activity"/>
    <property type="evidence" value="ECO:0007669"/>
    <property type="project" value="InterPro"/>
</dbReference>
<evidence type="ECO:0000256" key="6">
    <source>
        <dbReference type="SAM" id="Coils"/>
    </source>
</evidence>
<feature type="domain" description="AP2/ERF" evidence="8">
    <location>
        <begin position="395"/>
        <end position="443"/>
    </location>
</feature>
<dbReference type="Gene3D" id="1.20.5.2050">
    <property type="match status" value="1"/>
</dbReference>
<evidence type="ECO:0000313" key="10">
    <source>
        <dbReference type="Proteomes" id="UP000002173"/>
    </source>
</evidence>
<reference evidence="10" key="3">
    <citation type="journal article" date="2021" name="Int. J. Parasitol.">
        <title>Comparative analysis of gene expression between Babesia bovis blood stages and kinetes allowed by improved genome annotation.</title>
        <authorList>
            <person name="Ueti M.W."/>
            <person name="Johnson W.C."/>
            <person name="Kappmeyer L.S."/>
            <person name="Herndon D.R."/>
            <person name="Mousel M.R."/>
            <person name="Reif K.E."/>
            <person name="Taus N.S."/>
            <person name="Ifeonu O.O."/>
            <person name="Silva J.C."/>
            <person name="Suarez C.E."/>
            <person name="Brayton K.A."/>
        </authorList>
    </citation>
    <scope>NUCLEOTIDE SEQUENCE [LARGE SCALE GENOMIC DNA]</scope>
</reference>
<keyword evidence="2" id="KW-0805">Transcription regulation</keyword>
<reference evidence="9 10" key="1">
    <citation type="journal article" date="2007" name="PLoS Pathog.">
        <title>Genome sequence of Babesia bovis and comparative analysis of apicomplexan hemoprotozoa.</title>
        <authorList>
            <person name="Brayton K.A."/>
            <person name="Lau A.O.T."/>
            <person name="Herndon D.R."/>
            <person name="Hannick L."/>
            <person name="Kappmeyer L.S."/>
            <person name="Berens S.J."/>
            <person name="Bidwell S.L."/>
            <person name="Brown W.C."/>
            <person name="Crabtree J."/>
            <person name="Fadrosh D."/>
            <person name="Feldblum T."/>
            <person name="Forberger H.A."/>
            <person name="Haas B.J."/>
            <person name="Howell J.M."/>
            <person name="Khouri H."/>
            <person name="Koo H."/>
            <person name="Mann D.J."/>
            <person name="Norimine J."/>
            <person name="Paulsen I.T."/>
            <person name="Radune D."/>
            <person name="Ren Q."/>
            <person name="Smith R.K. Jr."/>
            <person name="Suarez C.E."/>
            <person name="White O."/>
            <person name="Wortman J.R."/>
            <person name="Knowles D.P. Jr."/>
            <person name="McElwain T.F."/>
            <person name="Nene V.M."/>
        </authorList>
    </citation>
    <scope>NUCLEOTIDE SEQUENCE [LARGE SCALE GENOMIC DNA]</scope>
    <source>
        <strain evidence="9">T2Bo</strain>
    </source>
</reference>
<dbReference type="eggNOG" id="ENOG502QXBR">
    <property type="taxonomic scope" value="Eukaryota"/>
</dbReference>
<dbReference type="VEuPathDB" id="PiroplasmaDB:BBOV_I002320"/>
<evidence type="ECO:0000259" key="8">
    <source>
        <dbReference type="Pfam" id="PF00847"/>
    </source>
</evidence>
<evidence type="ECO:0000313" key="9">
    <source>
        <dbReference type="EMBL" id="EDO05314.1"/>
    </source>
</evidence>
<keyword evidence="6" id="KW-0175">Coiled coil</keyword>
<evidence type="ECO:0000256" key="3">
    <source>
        <dbReference type="ARBA" id="ARBA00023125"/>
    </source>
</evidence>
<evidence type="ECO:0000256" key="7">
    <source>
        <dbReference type="SAM" id="MobiDB-lite"/>
    </source>
</evidence>
<dbReference type="RefSeq" id="XP_001608882.1">
    <property type="nucleotide sequence ID" value="XM_001608832.1"/>
</dbReference>
<evidence type="ECO:0000256" key="5">
    <source>
        <dbReference type="ARBA" id="ARBA00023242"/>
    </source>
</evidence>
<reference evidence="10" key="2">
    <citation type="journal article" date="2020" name="Data Brief">
        <title>Transcriptome dataset of Babesia bovis life stages within vertebrate and invertebrate hosts.</title>
        <authorList>
            <person name="Ueti M.W."/>
            <person name="Johnson W.C."/>
            <person name="Kappmeyer L.S."/>
            <person name="Herndon D.R."/>
            <person name="Mousel M.R."/>
            <person name="Reif K.E."/>
            <person name="Taus N.S."/>
            <person name="Ifeonu O.O."/>
            <person name="Silva J.C."/>
            <person name="Suarez C.E."/>
            <person name="Brayton K.A."/>
        </authorList>
    </citation>
    <scope>NUCLEOTIDE SEQUENCE [LARGE SCALE GENOMIC DNA]</scope>
</reference>
<evidence type="ECO:0000256" key="4">
    <source>
        <dbReference type="ARBA" id="ARBA00023163"/>
    </source>
</evidence>
<feature type="compositionally biased region" description="Low complexity" evidence="7">
    <location>
        <begin position="305"/>
        <end position="320"/>
    </location>
</feature>
<feature type="coiled-coil region" evidence="6">
    <location>
        <begin position="240"/>
        <end position="267"/>
    </location>
</feature>
<dbReference type="Proteomes" id="UP000002173">
    <property type="component" value="Unassembled WGS sequence"/>
</dbReference>
<sequence length="486" mass="56111">MLVFNPATYQQTGFPQSPETKTTEPSFVHDEPTRSIWAPPVKPLPNGTNQAFFFMYQMKLLNTLGLVKSVCRPWGTLPHGNDFAYHFNQIATTNNMSLLQGYESIFSAIYDRFDAEAADPDDAIASLWAQVADVDYFKIIYRLECMRNNTPFDNKSYNEMLERTVNNVELQGDLDQTIGVSKFDEIPSWNKFNWEYKNRQYSLTPYEEEGGLHSDVDMDIAAAFNVAEQYDDESFYNPEYLDAEMNAIELEERMRQLSSMQEAVIQETHRIYNTRSQNEFDKLVMQVVSKPRDAQGLRNIKQNRTSRTSSSESRVSTRQRSSARKSNNYDPDYAGEYGIKPLSGRRKSDESRRGKKRRADSPRGPNTAPKAPSSGRSDASHEDHAASRCNNVVSASVSFDKRQQRYMAQWKTREGTKHSKSFYAKRYDSSVMARKHAELYKTYVLQHRDNDGDIMEEPTYERLAANNFRDLDYINVTDSNYMDDME</sequence>
<dbReference type="KEGG" id="bbo:BBOV_I002320"/>
<keyword evidence="10" id="KW-1185">Reference proteome</keyword>
<feature type="region of interest" description="Disordered" evidence="7">
    <location>
        <begin position="1"/>
        <end position="32"/>
    </location>
</feature>
<evidence type="ECO:0000256" key="1">
    <source>
        <dbReference type="ARBA" id="ARBA00004123"/>
    </source>
</evidence>
<feature type="region of interest" description="Disordered" evidence="7">
    <location>
        <begin position="293"/>
        <end position="389"/>
    </location>
</feature>
<dbReference type="InterPro" id="IPR001471">
    <property type="entry name" value="AP2/ERF_dom"/>
</dbReference>
<dbReference type="InParanoid" id="A7AW86"/>
<dbReference type="GO" id="GO:0003677">
    <property type="term" value="F:DNA binding"/>
    <property type="evidence" value="ECO:0007669"/>
    <property type="project" value="UniProtKB-KW"/>
</dbReference>
<protein>
    <recommendedName>
        <fullName evidence="8">AP2/ERF domain-containing protein</fullName>
    </recommendedName>
</protein>
<evidence type="ECO:0000256" key="2">
    <source>
        <dbReference type="ARBA" id="ARBA00023015"/>
    </source>
</evidence>
<gene>
    <name evidence="9" type="ORF">BBOV_I002320</name>
</gene>
<accession>A7AW86</accession>
<keyword evidence="3" id="KW-0238">DNA-binding</keyword>
<dbReference type="AlphaFoldDB" id="A7AW86"/>
<comment type="caution">
    <text evidence="9">The sequence shown here is derived from an EMBL/GenBank/DDBJ whole genome shotgun (WGS) entry which is preliminary data.</text>
</comment>